<proteinExistence type="predicted"/>
<protein>
    <recommendedName>
        <fullName evidence="3">Three-Cys-motif partner protein TcmP</fullName>
    </recommendedName>
</protein>
<dbReference type="EMBL" id="BMNB01000039">
    <property type="protein sequence ID" value="GGM63333.1"/>
    <property type="molecule type" value="Genomic_DNA"/>
</dbReference>
<reference evidence="1" key="2">
    <citation type="submission" date="2020-09" db="EMBL/GenBank/DDBJ databases">
        <authorList>
            <person name="Sun Q."/>
            <person name="Zhou Y."/>
        </authorList>
    </citation>
    <scope>NUCLEOTIDE SEQUENCE</scope>
    <source>
        <strain evidence="1">CGMCC 4.7312</strain>
    </source>
</reference>
<dbReference type="Proteomes" id="UP000608890">
    <property type="component" value="Unassembled WGS sequence"/>
</dbReference>
<evidence type="ECO:0008006" key="3">
    <source>
        <dbReference type="Google" id="ProtNLM"/>
    </source>
</evidence>
<evidence type="ECO:0000313" key="1">
    <source>
        <dbReference type="EMBL" id="GGM63333.1"/>
    </source>
</evidence>
<organism evidence="1 2">
    <name type="scientific">Micromonospora sonchi</name>
    <dbReference type="NCBI Taxonomy" id="1763543"/>
    <lineage>
        <taxon>Bacteria</taxon>
        <taxon>Bacillati</taxon>
        <taxon>Actinomycetota</taxon>
        <taxon>Actinomycetes</taxon>
        <taxon>Micromonosporales</taxon>
        <taxon>Micromonosporaceae</taxon>
        <taxon>Micromonospora</taxon>
    </lineage>
</organism>
<comment type="caution">
    <text evidence="1">The sequence shown here is derived from an EMBL/GenBank/DDBJ whole genome shotgun (WGS) entry which is preliminary data.</text>
</comment>
<gene>
    <name evidence="1" type="ORF">GCM10011608_55730</name>
</gene>
<name>A0A917X3Z6_9ACTN</name>
<accession>A0A917X3Z6</accession>
<sequence length="273" mass="30852">MGRSDADPSKWDCPPHTKAKHDMLASYLNGWFPILASWNGRVLYFDGFAGRGRYTDGSEGSPLVALRHLVEHRAFSQMRHREFVFYLVEANKDNAASLDREIAALKAEKAPWPDNVKPIVINEKFDVQATAMIERLREQKRRMAPTFAFVDPFGYSGLPMDLLAELLNYGRSEVFVNFMVGHVQRFIERVGQERAMRDLFGLSVEEVLDGYDGTGDRIAHLKTVYERQLQKKAGFPYVRIQLGVAVWGNHGPVVNSCLSTSRASMPCLAAVDR</sequence>
<dbReference type="NCBIfam" id="TIGR04474">
    <property type="entry name" value="tcm_partner"/>
    <property type="match status" value="1"/>
</dbReference>
<reference evidence="1" key="1">
    <citation type="journal article" date="2014" name="Int. J. Syst. Evol. Microbiol.">
        <title>Complete genome sequence of Corynebacterium casei LMG S-19264T (=DSM 44701T), isolated from a smear-ripened cheese.</title>
        <authorList>
            <consortium name="US DOE Joint Genome Institute (JGI-PGF)"/>
            <person name="Walter F."/>
            <person name="Albersmeier A."/>
            <person name="Kalinowski J."/>
            <person name="Ruckert C."/>
        </authorList>
    </citation>
    <scope>NUCLEOTIDE SEQUENCE</scope>
    <source>
        <strain evidence="1">CGMCC 4.7312</strain>
    </source>
</reference>
<dbReference type="InterPro" id="IPR031009">
    <property type="entry name" value="Tcm_partner"/>
</dbReference>
<dbReference type="AlphaFoldDB" id="A0A917X3Z6"/>
<evidence type="ECO:0000313" key="2">
    <source>
        <dbReference type="Proteomes" id="UP000608890"/>
    </source>
</evidence>
<keyword evidence="2" id="KW-1185">Reference proteome</keyword>